<dbReference type="SUPFAM" id="SSF54909">
    <property type="entry name" value="Dimeric alpha+beta barrel"/>
    <property type="match status" value="1"/>
</dbReference>
<evidence type="ECO:0008006" key="3">
    <source>
        <dbReference type="Google" id="ProtNLM"/>
    </source>
</evidence>
<evidence type="ECO:0000313" key="1">
    <source>
        <dbReference type="EMBL" id="CUS12484.1"/>
    </source>
</evidence>
<dbReference type="EMBL" id="LN890990">
    <property type="protein sequence ID" value="CUS12484.1"/>
    <property type="molecule type" value="Genomic_DNA"/>
</dbReference>
<organism evidence="1 2">
    <name type="scientific">Tuber aestivum</name>
    <name type="common">summer truffle</name>
    <dbReference type="NCBI Taxonomy" id="59557"/>
    <lineage>
        <taxon>Eukaryota</taxon>
        <taxon>Fungi</taxon>
        <taxon>Dikarya</taxon>
        <taxon>Ascomycota</taxon>
        <taxon>Pezizomycotina</taxon>
        <taxon>Pezizomycetes</taxon>
        <taxon>Pezizales</taxon>
        <taxon>Tuberaceae</taxon>
        <taxon>Tuber</taxon>
    </lineage>
</organism>
<name>A0A292PZB2_9PEZI</name>
<gene>
    <name evidence="1" type="ORF">GSTUAT00003449001</name>
</gene>
<keyword evidence="2" id="KW-1185">Reference proteome</keyword>
<reference evidence="1" key="1">
    <citation type="submission" date="2015-10" db="EMBL/GenBank/DDBJ databases">
        <authorList>
            <person name="Regsiter A."/>
            <person name="william w."/>
        </authorList>
    </citation>
    <scope>NUCLEOTIDE SEQUENCE</scope>
    <source>
        <strain evidence="1">Montdore</strain>
    </source>
</reference>
<dbReference type="Proteomes" id="UP001412239">
    <property type="component" value="Unassembled WGS sequence"/>
</dbReference>
<dbReference type="InterPro" id="IPR011008">
    <property type="entry name" value="Dimeric_a/b-barrel"/>
</dbReference>
<dbReference type="Gene3D" id="3.30.70.100">
    <property type="match status" value="2"/>
</dbReference>
<accession>A0A292PZB2</accession>
<sequence length="204" mass="23026">MAASTSTGPVTEFVTLTLNGESYEGQETLLSESVFENPPRSGYWGLQHEDQTKLHWHISWNKLSDHVAFTQSEGYKPFVGKIKWAARDGTKIVHAELHPDNPQIDEAPVSEWCTITLSEGTTREEFLANFKEFEKGLKGEGYRWHSAGWVVENPRDYLLLIGWDSVKAHADWRASEIGQTAVGHLKKGVDDIHMIHVKNGGKFH</sequence>
<dbReference type="AlphaFoldDB" id="A0A292PZB2"/>
<proteinExistence type="predicted"/>
<protein>
    <recommendedName>
        <fullName evidence="3">ABM domain-containing protein</fullName>
    </recommendedName>
</protein>
<evidence type="ECO:0000313" key="2">
    <source>
        <dbReference type="Proteomes" id="UP001412239"/>
    </source>
</evidence>